<organism evidence="3 4">
    <name type="scientific">Eshraghiella crossota DSM 2876</name>
    <dbReference type="NCBI Taxonomy" id="511680"/>
    <lineage>
        <taxon>Bacteria</taxon>
        <taxon>Bacillati</taxon>
        <taxon>Bacillota</taxon>
        <taxon>Clostridia</taxon>
        <taxon>Lachnospirales</taxon>
        <taxon>Lachnospiraceae</taxon>
        <taxon>Eshraghiella</taxon>
    </lineage>
</organism>
<feature type="domain" description="Peptidase S55" evidence="2">
    <location>
        <begin position="193"/>
        <end position="418"/>
    </location>
</feature>
<dbReference type="MEROPS" id="S55.001"/>
<dbReference type="Proteomes" id="UP000006238">
    <property type="component" value="Unassembled WGS sequence"/>
</dbReference>
<accession>D4S024</accession>
<dbReference type="InterPro" id="IPR036034">
    <property type="entry name" value="PDZ_sf"/>
</dbReference>
<evidence type="ECO:0000256" key="1">
    <source>
        <dbReference type="SAM" id="Phobius"/>
    </source>
</evidence>
<dbReference type="AlphaFoldDB" id="D4S024"/>
<dbReference type="Pfam" id="PF05580">
    <property type="entry name" value="Peptidase_S55"/>
    <property type="match status" value="1"/>
</dbReference>
<keyword evidence="1" id="KW-0812">Transmembrane</keyword>
<dbReference type="EMBL" id="ABWN01000030">
    <property type="protein sequence ID" value="EFF68172.1"/>
    <property type="molecule type" value="Genomic_DNA"/>
</dbReference>
<proteinExistence type="predicted"/>
<feature type="transmembrane region" description="Helical" evidence="1">
    <location>
        <begin position="9"/>
        <end position="28"/>
    </location>
</feature>
<dbReference type="HOGENOM" id="CLU_035713_1_0_9"/>
<dbReference type="GeneID" id="98918330"/>
<dbReference type="SUPFAM" id="SSF50156">
    <property type="entry name" value="PDZ domain-like"/>
    <property type="match status" value="1"/>
</dbReference>
<evidence type="ECO:0000313" key="3">
    <source>
        <dbReference type="EMBL" id="EFF68172.1"/>
    </source>
</evidence>
<name>D4S024_9FIRM</name>
<sequence length="418" mass="46607">MTKQKYRKILTAFLFFSIITGCIYYIHFIKINIPDNIYIAPYENEEIDFNIPFLGTFTVEDEHKDSIAAASVNLMNSVSIDTSGNTSYKMDIRLFGFIKLKEVNVVVKEPESVYVGGIPIGIHLETKGILIVDTGNIKTEAGEKESPSKGILTSGDYILEINNIKITDKAQMADIIQNSDDDIVNMLINRNGEEVNVKISPVKDVENLRKIGVWVRDDCQGLGTLTYVDDNNRFGALGHAICEENTGCNVSIENGYLYTARIWSIIKGQKGKPGEVVGSINYGEKNNLGIIKKNTSKGIYGTVNQSIFAYLDNNKVYTSYKQNIKTGPAYIRSFVNGEIKDYKIIINNISFNEKEKNKGIIFEIIDENLIETTNGIIQGMSGSPILQDGRIIGAVTHVFVNDPEKGYGIFIENMLDEN</sequence>
<dbReference type="eggNOG" id="COG3480">
    <property type="taxonomic scope" value="Bacteria"/>
</dbReference>
<dbReference type="PROSITE" id="PS51257">
    <property type="entry name" value="PROKAR_LIPOPROTEIN"/>
    <property type="match status" value="1"/>
</dbReference>
<dbReference type="InterPro" id="IPR008763">
    <property type="entry name" value="Peptidase_S55"/>
</dbReference>
<dbReference type="InterPro" id="IPR009003">
    <property type="entry name" value="Peptidase_S1_PA"/>
</dbReference>
<comment type="caution">
    <text evidence="3">The sequence shown here is derived from an EMBL/GenBank/DDBJ whole genome shotgun (WGS) entry which is preliminary data.</text>
</comment>
<dbReference type="GO" id="GO:0016787">
    <property type="term" value="F:hydrolase activity"/>
    <property type="evidence" value="ECO:0007669"/>
    <property type="project" value="UniProtKB-KW"/>
</dbReference>
<dbReference type="PROSITE" id="PS51494">
    <property type="entry name" value="SPOIVB"/>
    <property type="match status" value="1"/>
</dbReference>
<keyword evidence="3" id="KW-0378">Hydrolase</keyword>
<keyword evidence="4" id="KW-1185">Reference proteome</keyword>
<evidence type="ECO:0000259" key="2">
    <source>
        <dbReference type="PROSITE" id="PS51494"/>
    </source>
</evidence>
<dbReference type="STRING" id="45851.BHV86_10535"/>
<dbReference type="InterPro" id="IPR014219">
    <property type="entry name" value="SpoIVB"/>
</dbReference>
<keyword evidence="1" id="KW-1133">Transmembrane helix</keyword>
<gene>
    <name evidence="3" type="primary">spoIVB</name>
    <name evidence="3" type="ORF">BUTYVIB_01440</name>
</gene>
<keyword evidence="1" id="KW-0472">Membrane</keyword>
<dbReference type="Gene3D" id="2.30.42.10">
    <property type="match status" value="1"/>
</dbReference>
<dbReference type="EC" id="3.4.21.-" evidence="3"/>
<dbReference type="NCBIfam" id="TIGR02860">
    <property type="entry name" value="spore_IV_B"/>
    <property type="match status" value="1"/>
</dbReference>
<evidence type="ECO:0000313" key="4">
    <source>
        <dbReference type="Proteomes" id="UP000006238"/>
    </source>
</evidence>
<dbReference type="RefSeq" id="WP_005603043.1">
    <property type="nucleotide sequence ID" value="NZ_GG663524.1"/>
</dbReference>
<dbReference type="SUPFAM" id="SSF50494">
    <property type="entry name" value="Trypsin-like serine proteases"/>
    <property type="match status" value="2"/>
</dbReference>
<reference evidence="3 4" key="1">
    <citation type="submission" date="2010-02" db="EMBL/GenBank/DDBJ databases">
        <authorList>
            <person name="Weinstock G."/>
            <person name="Sodergren E."/>
            <person name="Clifton S."/>
            <person name="Fulton L."/>
            <person name="Fulton B."/>
            <person name="Courtney L."/>
            <person name="Fronick C."/>
            <person name="Harrison M."/>
            <person name="Strong C."/>
            <person name="Farmer C."/>
            <person name="Delahaunty K."/>
            <person name="Markovic C."/>
            <person name="Hall O."/>
            <person name="Minx P."/>
            <person name="Tomlinson C."/>
            <person name="Mitreva M."/>
            <person name="Nelson J."/>
            <person name="Hou S."/>
            <person name="Wollam A."/>
            <person name="Pepin K.H."/>
            <person name="Johnson M."/>
            <person name="Bhonagiri V."/>
            <person name="Zhang X."/>
            <person name="Suruliraj S."/>
            <person name="Warren W."/>
            <person name="Chinwalla A."/>
            <person name="Mardis E.R."/>
            <person name="Wilson R.K."/>
        </authorList>
    </citation>
    <scope>NUCLEOTIDE SEQUENCE [LARGE SCALE GENOMIC DNA]</scope>
    <source>
        <strain evidence="3 4">DSM 2876</strain>
    </source>
</reference>
<protein>
    <submittedName>
        <fullName evidence="3">SpoIVB peptidase</fullName>
        <ecNumber evidence="3">3.4.21.-</ecNumber>
    </submittedName>
</protein>